<gene>
    <name evidence="5" type="ORF">J2Z81_000797</name>
</gene>
<dbReference type="Pfam" id="PF08220">
    <property type="entry name" value="HTH_DeoR"/>
    <property type="match status" value="1"/>
</dbReference>
<keyword evidence="1" id="KW-0805">Transcription regulation</keyword>
<dbReference type="GO" id="GO:0003677">
    <property type="term" value="F:DNA binding"/>
    <property type="evidence" value="ECO:0007669"/>
    <property type="project" value="UniProtKB-KW"/>
</dbReference>
<keyword evidence="3" id="KW-0804">Transcription</keyword>
<dbReference type="InterPro" id="IPR001034">
    <property type="entry name" value="DeoR_HTH"/>
</dbReference>
<dbReference type="SUPFAM" id="SSF160387">
    <property type="entry name" value="NosL/MerB-like"/>
    <property type="match status" value="1"/>
</dbReference>
<dbReference type="Gene3D" id="1.10.10.10">
    <property type="entry name" value="Winged helix-like DNA-binding domain superfamily/Winged helix DNA-binding domain"/>
    <property type="match status" value="1"/>
</dbReference>
<organism evidence="5 6">
    <name type="scientific">Virgibacillus alimentarius</name>
    <dbReference type="NCBI Taxonomy" id="698769"/>
    <lineage>
        <taxon>Bacteria</taxon>
        <taxon>Bacillati</taxon>
        <taxon>Bacillota</taxon>
        <taxon>Bacilli</taxon>
        <taxon>Bacillales</taxon>
        <taxon>Bacillaceae</taxon>
        <taxon>Virgibacillus</taxon>
    </lineage>
</organism>
<comment type="caution">
    <text evidence="5">The sequence shown here is derived from an EMBL/GenBank/DDBJ whole genome shotgun (WGS) entry which is preliminary data.</text>
</comment>
<keyword evidence="2 5" id="KW-0238">DNA-binding</keyword>
<dbReference type="PRINTS" id="PR00037">
    <property type="entry name" value="HTHLACR"/>
</dbReference>
<dbReference type="PROSITE" id="PS00894">
    <property type="entry name" value="HTH_DEOR_1"/>
    <property type="match status" value="1"/>
</dbReference>
<keyword evidence="6" id="KW-1185">Reference proteome</keyword>
<dbReference type="InterPro" id="IPR036388">
    <property type="entry name" value="WH-like_DNA-bd_sf"/>
</dbReference>
<dbReference type="InterPro" id="IPR036390">
    <property type="entry name" value="WH_DNA-bd_sf"/>
</dbReference>
<dbReference type="InterPro" id="IPR008719">
    <property type="entry name" value="N2O_reductase_NosL"/>
</dbReference>
<dbReference type="SUPFAM" id="SSF46785">
    <property type="entry name" value="Winged helix' DNA-binding domain"/>
    <property type="match status" value="1"/>
</dbReference>
<feature type="domain" description="HTH deoR-type" evidence="4">
    <location>
        <begin position="3"/>
        <end position="58"/>
    </location>
</feature>
<dbReference type="InterPro" id="IPR018356">
    <property type="entry name" value="Tscrpt_reg_HTH_DeoR_CS"/>
</dbReference>
<dbReference type="PANTHER" id="PTHR41247">
    <property type="entry name" value="HTH-TYPE TRANSCRIPTIONAL REPRESSOR YCNK"/>
    <property type="match status" value="1"/>
</dbReference>
<dbReference type="SMART" id="SM00420">
    <property type="entry name" value="HTH_DEOR"/>
    <property type="match status" value="1"/>
</dbReference>
<evidence type="ECO:0000256" key="1">
    <source>
        <dbReference type="ARBA" id="ARBA00023015"/>
    </source>
</evidence>
<reference evidence="5 6" key="1">
    <citation type="submission" date="2021-03" db="EMBL/GenBank/DDBJ databases">
        <title>Genomic Encyclopedia of Type Strains, Phase IV (KMG-IV): sequencing the most valuable type-strain genomes for metagenomic binning, comparative biology and taxonomic classification.</title>
        <authorList>
            <person name="Goeker M."/>
        </authorList>
    </citation>
    <scope>NUCLEOTIDE SEQUENCE [LARGE SCALE GENOMIC DNA]</scope>
    <source>
        <strain evidence="5 6">DSM 25790</strain>
    </source>
</reference>
<dbReference type="Proteomes" id="UP001519294">
    <property type="component" value="Unassembled WGS sequence"/>
</dbReference>
<evidence type="ECO:0000313" key="5">
    <source>
        <dbReference type="EMBL" id="MBP2256855.1"/>
    </source>
</evidence>
<evidence type="ECO:0000256" key="3">
    <source>
        <dbReference type="ARBA" id="ARBA00023163"/>
    </source>
</evidence>
<evidence type="ECO:0000313" key="6">
    <source>
        <dbReference type="Proteomes" id="UP001519294"/>
    </source>
</evidence>
<name>A0ABS4S5U8_9BACI</name>
<evidence type="ECO:0000259" key="4">
    <source>
        <dbReference type="PROSITE" id="PS51000"/>
    </source>
</evidence>
<protein>
    <submittedName>
        <fullName evidence="5">DNA-binding Lrp family transcriptional regulator</fullName>
    </submittedName>
</protein>
<evidence type="ECO:0000256" key="2">
    <source>
        <dbReference type="ARBA" id="ARBA00023125"/>
    </source>
</evidence>
<proteinExistence type="predicted"/>
<dbReference type="Pfam" id="PF05573">
    <property type="entry name" value="NosL"/>
    <property type="match status" value="1"/>
</dbReference>
<dbReference type="Gene3D" id="3.30.70.2050">
    <property type="match status" value="1"/>
</dbReference>
<dbReference type="RefSeq" id="WP_029270453.1">
    <property type="nucleotide sequence ID" value="NZ_JAGIKX010000003.1"/>
</dbReference>
<accession>A0ABS4S5U8</accession>
<dbReference type="EMBL" id="JAGIKX010000003">
    <property type="protein sequence ID" value="MBP2256855.1"/>
    <property type="molecule type" value="Genomic_DNA"/>
</dbReference>
<dbReference type="PANTHER" id="PTHR41247:SF1">
    <property type="entry name" value="HTH-TYPE TRANSCRIPTIONAL REPRESSOR YCNK"/>
    <property type="match status" value="1"/>
</dbReference>
<sequence>MLPIDRQNQIKKLIKKKQTLKISELSEMLDVSEMTIHRDLRPLIESGDVIKTFGGVTIAQKHKSSANPEECTVCQRSINERMAYRLILPNNQVETACCAHCGLLRHRQLNEQVVQALCYDFLKQTTISAPLAWFVMDTSLHLGCCQPQVLPFEWRDHAEKFVHGFGGNVYPFHEALEIVFKKMNEGNVNPCQHH</sequence>
<dbReference type="PROSITE" id="PS51000">
    <property type="entry name" value="HTH_DEOR_2"/>
    <property type="match status" value="1"/>
</dbReference>